<keyword evidence="3" id="KW-1185">Reference proteome</keyword>
<dbReference type="OrthoDB" id="3259334at2"/>
<gene>
    <name evidence="2" type="ORF">ACGLYG10_1611</name>
</gene>
<organism evidence="2 3">
    <name type="scientific">Actinomyces glycerinitolerans</name>
    <dbReference type="NCBI Taxonomy" id="1892869"/>
    <lineage>
        <taxon>Bacteria</taxon>
        <taxon>Bacillati</taxon>
        <taxon>Actinomycetota</taxon>
        <taxon>Actinomycetes</taxon>
        <taxon>Actinomycetales</taxon>
        <taxon>Actinomycetaceae</taxon>
        <taxon>Actinomyces</taxon>
    </lineage>
</organism>
<feature type="compositionally biased region" description="Polar residues" evidence="1">
    <location>
        <begin position="27"/>
        <end position="48"/>
    </location>
</feature>
<proteinExistence type="predicted"/>
<sequence length="77" mass="8412">MRTSFDLPDGTQRNAEPRAAVPEESMPATSLKSTTAPLDQAKPTSTLEVDQETGLHLLRIGRPIIAEEVGRFLAEDH</sequence>
<reference evidence="3" key="1">
    <citation type="submission" date="2016-09" db="EMBL/GenBank/DDBJ databases">
        <authorList>
            <person name="Strepis N."/>
        </authorList>
    </citation>
    <scope>NUCLEOTIDE SEQUENCE [LARGE SCALE GENOMIC DNA]</scope>
</reference>
<dbReference type="STRING" id="1892869.ACGLYG10_1611"/>
<evidence type="ECO:0000256" key="1">
    <source>
        <dbReference type="SAM" id="MobiDB-lite"/>
    </source>
</evidence>
<accession>A0A1M4RZH8</accession>
<feature type="region of interest" description="Disordered" evidence="1">
    <location>
        <begin position="1"/>
        <end position="48"/>
    </location>
</feature>
<dbReference type="EMBL" id="FQTT01000010">
    <property type="protein sequence ID" value="SHE25395.1"/>
    <property type="molecule type" value="Genomic_DNA"/>
</dbReference>
<dbReference type="RefSeq" id="WP_073330188.1">
    <property type="nucleotide sequence ID" value="NZ_FQTT01000010.1"/>
</dbReference>
<name>A0A1M4RZH8_9ACTO</name>
<dbReference type="AlphaFoldDB" id="A0A1M4RZH8"/>
<evidence type="ECO:0000313" key="2">
    <source>
        <dbReference type="EMBL" id="SHE25395.1"/>
    </source>
</evidence>
<evidence type="ECO:0000313" key="3">
    <source>
        <dbReference type="Proteomes" id="UP000184291"/>
    </source>
</evidence>
<protein>
    <submittedName>
        <fullName evidence="2">Uncharacterized protein</fullName>
    </submittedName>
</protein>
<dbReference type="Proteomes" id="UP000184291">
    <property type="component" value="Unassembled WGS sequence"/>
</dbReference>